<sequence length="419" mass="46470">MRTVPSRPGTHQERRRAAHVEVSRGRGARPLQNDVPRRRGSGMKRLAIFLDGTWNTLNNNTNVWRLNSLCDPAATGQMVYYSQGVGTRIGEKVRGGVGGYGLDNEIVDAYTWLVQAYEDGDEIFIFGFSRGAYAARSLSGLISKCGVLRPGAPLSIEQLYARYRRRTEPTIRKLLAADPMGLAGIEERWLVAHCAPADVKFMGIWDTVGSVGNPLSSLRTKVEKYRFLDTHLYRSNIHAFHALALDEQRKAFEPTFWTQTADNDKVATCPRRGLDAVEQRWFVGAHANVGGGYPSDILAQAPLKWIMDKAARHGLAFRPGFSMDAPDPKADIADSYATFGPRLLRLFTPRFLRPVGSPPAVGSASTTWRINETIDGSVFARWRDNPQYRPPNLADWIKRHNVDPAGVIGALKAEDAAPV</sequence>
<dbReference type="EMBL" id="VDDA01000018">
    <property type="protein sequence ID" value="TNC09202.1"/>
    <property type="molecule type" value="Genomic_DNA"/>
</dbReference>
<feature type="region of interest" description="Disordered" evidence="1">
    <location>
        <begin position="1"/>
        <end position="38"/>
    </location>
</feature>
<dbReference type="Pfam" id="PF09994">
    <property type="entry name" value="T6SS_Tle1-like_cat"/>
    <property type="match status" value="1"/>
</dbReference>
<evidence type="ECO:0000259" key="2">
    <source>
        <dbReference type="Pfam" id="PF09994"/>
    </source>
</evidence>
<gene>
    <name evidence="3" type="ORF">FF100_26915</name>
</gene>
<dbReference type="InterPro" id="IPR029058">
    <property type="entry name" value="AB_hydrolase_fold"/>
</dbReference>
<feature type="domain" description="T6SS Phospholipase effector Tle1-like catalytic" evidence="2">
    <location>
        <begin position="44"/>
        <end position="308"/>
    </location>
</feature>
<dbReference type="OrthoDB" id="4378831at2"/>
<organism evidence="3 4">
    <name type="scientific">Methylobacterium terricola</name>
    <dbReference type="NCBI Taxonomy" id="2583531"/>
    <lineage>
        <taxon>Bacteria</taxon>
        <taxon>Pseudomonadati</taxon>
        <taxon>Pseudomonadota</taxon>
        <taxon>Alphaproteobacteria</taxon>
        <taxon>Hyphomicrobiales</taxon>
        <taxon>Methylobacteriaceae</taxon>
        <taxon>Methylobacterium</taxon>
    </lineage>
</organism>
<dbReference type="AlphaFoldDB" id="A0A5C4LC04"/>
<accession>A0A5C4LC04</accession>
<dbReference type="SUPFAM" id="SSF53474">
    <property type="entry name" value="alpha/beta-Hydrolases"/>
    <property type="match status" value="1"/>
</dbReference>
<dbReference type="InterPro" id="IPR018712">
    <property type="entry name" value="Tle1-like_cat"/>
</dbReference>
<reference evidence="3 4" key="1">
    <citation type="submission" date="2019-06" db="EMBL/GenBank/DDBJ databases">
        <title>Genome of Methylobacterium sp. 17Sr1-39.</title>
        <authorList>
            <person name="Seo T."/>
        </authorList>
    </citation>
    <scope>NUCLEOTIDE SEQUENCE [LARGE SCALE GENOMIC DNA]</scope>
    <source>
        <strain evidence="3 4">17Sr1-39</strain>
    </source>
</reference>
<comment type="caution">
    <text evidence="3">The sequence shown here is derived from an EMBL/GenBank/DDBJ whole genome shotgun (WGS) entry which is preliminary data.</text>
</comment>
<dbReference type="Proteomes" id="UP000305267">
    <property type="component" value="Unassembled WGS sequence"/>
</dbReference>
<dbReference type="PANTHER" id="PTHR33840">
    <property type="match status" value="1"/>
</dbReference>
<evidence type="ECO:0000313" key="4">
    <source>
        <dbReference type="Proteomes" id="UP000305267"/>
    </source>
</evidence>
<proteinExistence type="predicted"/>
<keyword evidence="4" id="KW-1185">Reference proteome</keyword>
<dbReference type="PANTHER" id="PTHR33840:SF1">
    <property type="entry name" value="TLE1 PHOSPHOLIPASE DOMAIN-CONTAINING PROTEIN"/>
    <property type="match status" value="1"/>
</dbReference>
<name>A0A5C4LC04_9HYPH</name>
<evidence type="ECO:0000313" key="3">
    <source>
        <dbReference type="EMBL" id="TNC09202.1"/>
    </source>
</evidence>
<evidence type="ECO:0000256" key="1">
    <source>
        <dbReference type="SAM" id="MobiDB-lite"/>
    </source>
</evidence>
<protein>
    <submittedName>
        <fullName evidence="3">DUF2235 domain-containing protein</fullName>
    </submittedName>
</protein>